<evidence type="ECO:0000256" key="1">
    <source>
        <dbReference type="SAM" id="Phobius"/>
    </source>
</evidence>
<keyword evidence="1" id="KW-1133">Transmembrane helix</keyword>
<comment type="caution">
    <text evidence="2">The sequence shown here is derived from an EMBL/GenBank/DDBJ whole genome shotgun (WGS) entry which is preliminary data.</text>
</comment>
<dbReference type="Proteomes" id="UP001305779">
    <property type="component" value="Unassembled WGS sequence"/>
</dbReference>
<accession>A0ABR0EUE3</accession>
<feature type="transmembrane region" description="Helical" evidence="1">
    <location>
        <begin position="87"/>
        <end position="106"/>
    </location>
</feature>
<dbReference type="Pfam" id="PF14087">
    <property type="entry name" value="DUF4267"/>
    <property type="match status" value="1"/>
</dbReference>
<evidence type="ECO:0000313" key="2">
    <source>
        <dbReference type="EMBL" id="KAK4504703.1"/>
    </source>
</evidence>
<proteinExistence type="predicted"/>
<feature type="transmembrane region" description="Helical" evidence="1">
    <location>
        <begin position="12"/>
        <end position="33"/>
    </location>
</feature>
<organism evidence="2 3">
    <name type="scientific">Zasmidium cellare</name>
    <name type="common">Wine cellar mold</name>
    <name type="synonym">Racodium cellare</name>
    <dbReference type="NCBI Taxonomy" id="395010"/>
    <lineage>
        <taxon>Eukaryota</taxon>
        <taxon>Fungi</taxon>
        <taxon>Dikarya</taxon>
        <taxon>Ascomycota</taxon>
        <taxon>Pezizomycotina</taxon>
        <taxon>Dothideomycetes</taxon>
        <taxon>Dothideomycetidae</taxon>
        <taxon>Mycosphaerellales</taxon>
        <taxon>Mycosphaerellaceae</taxon>
        <taxon>Zasmidium</taxon>
    </lineage>
</organism>
<keyword evidence="1" id="KW-0472">Membrane</keyword>
<feature type="transmembrane region" description="Helical" evidence="1">
    <location>
        <begin position="61"/>
        <end position="80"/>
    </location>
</feature>
<dbReference type="EMBL" id="JAXOVC010000002">
    <property type="protein sequence ID" value="KAK4504703.1"/>
    <property type="molecule type" value="Genomic_DNA"/>
</dbReference>
<gene>
    <name evidence="2" type="ORF">PRZ48_002665</name>
</gene>
<feature type="transmembrane region" description="Helical" evidence="1">
    <location>
        <begin position="118"/>
        <end position="136"/>
    </location>
</feature>
<keyword evidence="1" id="KW-0812">Transmembrane</keyword>
<keyword evidence="3" id="KW-1185">Reference proteome</keyword>
<protein>
    <submittedName>
        <fullName evidence="2">Uncharacterized protein</fullName>
    </submittedName>
</protein>
<evidence type="ECO:0000313" key="3">
    <source>
        <dbReference type="Proteomes" id="UP001305779"/>
    </source>
</evidence>
<dbReference type="InterPro" id="IPR025363">
    <property type="entry name" value="DUF4267"/>
</dbReference>
<sequence length="139" mass="15045">MASGRLLSQSPWLSNAAALISLPMLALGAIGTLNPLTALSMWDSKGVPSMTTGELQLGKNLILYLASRDVLLGLSILAAWNNRERKTLGQLMLLGCVVVVYDFVIQERQTPGEGRFKHLPLLPICFGVGGGILGWWDRL</sequence>
<reference evidence="2 3" key="1">
    <citation type="journal article" date="2023" name="G3 (Bethesda)">
        <title>A chromosome-level genome assembly of Zasmidium syzygii isolated from banana leaves.</title>
        <authorList>
            <person name="van Westerhoven A.C."/>
            <person name="Mehrabi R."/>
            <person name="Talebi R."/>
            <person name="Steentjes M.B.F."/>
            <person name="Corcolon B."/>
            <person name="Chong P.A."/>
            <person name="Kema G.H.J."/>
            <person name="Seidl M.F."/>
        </authorList>
    </citation>
    <scope>NUCLEOTIDE SEQUENCE [LARGE SCALE GENOMIC DNA]</scope>
    <source>
        <strain evidence="2 3">P124</strain>
    </source>
</reference>
<name>A0ABR0EUE3_ZASCE</name>